<organism evidence="1 2">
    <name type="scientific">Liparis tanakae</name>
    <name type="common">Tanaka's snailfish</name>
    <dbReference type="NCBI Taxonomy" id="230148"/>
    <lineage>
        <taxon>Eukaryota</taxon>
        <taxon>Metazoa</taxon>
        <taxon>Chordata</taxon>
        <taxon>Craniata</taxon>
        <taxon>Vertebrata</taxon>
        <taxon>Euteleostomi</taxon>
        <taxon>Actinopterygii</taxon>
        <taxon>Neopterygii</taxon>
        <taxon>Teleostei</taxon>
        <taxon>Neoteleostei</taxon>
        <taxon>Acanthomorphata</taxon>
        <taxon>Eupercaria</taxon>
        <taxon>Perciformes</taxon>
        <taxon>Cottioidei</taxon>
        <taxon>Cottales</taxon>
        <taxon>Liparidae</taxon>
        <taxon>Liparis</taxon>
    </lineage>
</organism>
<keyword evidence="2" id="KW-1185">Reference proteome</keyword>
<name>A0A4Z2FMQ6_9TELE</name>
<accession>A0A4Z2FMQ6</accession>
<protein>
    <submittedName>
        <fullName evidence="1">Uncharacterized protein</fullName>
    </submittedName>
</protein>
<comment type="caution">
    <text evidence="1">The sequence shown here is derived from an EMBL/GenBank/DDBJ whole genome shotgun (WGS) entry which is preliminary data.</text>
</comment>
<dbReference type="Proteomes" id="UP000314294">
    <property type="component" value="Unassembled WGS sequence"/>
</dbReference>
<gene>
    <name evidence="1" type="ORF">EYF80_047770</name>
</gene>
<evidence type="ECO:0000313" key="2">
    <source>
        <dbReference type="Proteomes" id="UP000314294"/>
    </source>
</evidence>
<evidence type="ECO:0000313" key="1">
    <source>
        <dbReference type="EMBL" id="TNN42063.1"/>
    </source>
</evidence>
<sequence>MWLTAAQAVQRCTSACCQALPWASASSMARPRFPPTATPASVGPAEMRFLQSPAVVIGTVFSLVRCQVFRRLQTEQRALIGPLKSINSSLRSQRFPSKKHICPFQMVGTL</sequence>
<reference evidence="1 2" key="1">
    <citation type="submission" date="2019-03" db="EMBL/GenBank/DDBJ databases">
        <title>First draft genome of Liparis tanakae, snailfish: a comprehensive survey of snailfish specific genes.</title>
        <authorList>
            <person name="Kim W."/>
            <person name="Song I."/>
            <person name="Jeong J.-H."/>
            <person name="Kim D."/>
            <person name="Kim S."/>
            <person name="Ryu S."/>
            <person name="Song J.Y."/>
            <person name="Lee S.K."/>
        </authorList>
    </citation>
    <scope>NUCLEOTIDE SEQUENCE [LARGE SCALE GENOMIC DNA]</scope>
    <source>
        <tissue evidence="1">Muscle</tissue>
    </source>
</reference>
<proteinExistence type="predicted"/>
<dbReference type="EMBL" id="SRLO01001063">
    <property type="protein sequence ID" value="TNN42063.1"/>
    <property type="molecule type" value="Genomic_DNA"/>
</dbReference>
<dbReference type="AlphaFoldDB" id="A0A4Z2FMQ6"/>